<proteinExistence type="predicted"/>
<protein>
    <submittedName>
        <fullName evidence="5">Aldo/keto reductase</fullName>
    </submittedName>
</protein>
<name>A0A1I4HUK6_9BACI</name>
<dbReference type="InterPro" id="IPR036812">
    <property type="entry name" value="NAD(P)_OxRdtase_dom_sf"/>
</dbReference>
<dbReference type="InterPro" id="IPR020471">
    <property type="entry name" value="AKR"/>
</dbReference>
<evidence type="ECO:0000313" key="5">
    <source>
        <dbReference type="EMBL" id="SFL45754.1"/>
    </source>
</evidence>
<dbReference type="SUPFAM" id="SSF51430">
    <property type="entry name" value="NAD(P)-linked oxidoreductase"/>
    <property type="match status" value="1"/>
</dbReference>
<keyword evidence="6" id="KW-1185">Reference proteome</keyword>
<dbReference type="PANTHER" id="PTHR43638:SF3">
    <property type="entry name" value="ALDEHYDE REDUCTASE"/>
    <property type="match status" value="1"/>
</dbReference>
<feature type="active site" description="Proton donor" evidence="1">
    <location>
        <position position="66"/>
    </location>
</feature>
<dbReference type="Pfam" id="PF00248">
    <property type="entry name" value="Aldo_ket_red"/>
    <property type="match status" value="1"/>
</dbReference>
<evidence type="ECO:0000256" key="2">
    <source>
        <dbReference type="PIRSR" id="PIRSR000097-2"/>
    </source>
</evidence>
<dbReference type="Proteomes" id="UP000199668">
    <property type="component" value="Unassembled WGS sequence"/>
</dbReference>
<gene>
    <name evidence="5" type="ORF">SAMN04488054_10122</name>
</gene>
<dbReference type="PRINTS" id="PR00069">
    <property type="entry name" value="ALDKETRDTASE"/>
</dbReference>
<dbReference type="OrthoDB" id="9773828at2"/>
<reference evidence="5 6" key="1">
    <citation type="submission" date="2016-10" db="EMBL/GenBank/DDBJ databases">
        <authorList>
            <person name="de Groot N.N."/>
        </authorList>
    </citation>
    <scope>NUCLEOTIDE SEQUENCE [LARGE SCALE GENOMIC DNA]</scope>
    <source>
        <strain evidence="5 6">CGMCC 1.6134</strain>
    </source>
</reference>
<feature type="domain" description="NADP-dependent oxidoreductase" evidence="4">
    <location>
        <begin position="29"/>
        <end position="281"/>
    </location>
</feature>
<evidence type="ECO:0000256" key="1">
    <source>
        <dbReference type="PIRSR" id="PIRSR000097-1"/>
    </source>
</evidence>
<dbReference type="EMBL" id="FOTY01000001">
    <property type="protein sequence ID" value="SFL45754.1"/>
    <property type="molecule type" value="Genomic_DNA"/>
</dbReference>
<feature type="site" description="Lowers pKa of active site Tyr" evidence="3">
    <location>
        <position position="91"/>
    </location>
</feature>
<evidence type="ECO:0000256" key="3">
    <source>
        <dbReference type="PIRSR" id="PIRSR000097-3"/>
    </source>
</evidence>
<dbReference type="RefSeq" id="WP_090925011.1">
    <property type="nucleotide sequence ID" value="NZ_FOTY01000001.1"/>
</dbReference>
<dbReference type="Gene3D" id="3.20.20.100">
    <property type="entry name" value="NADP-dependent oxidoreductase domain"/>
    <property type="match status" value="1"/>
</dbReference>
<evidence type="ECO:0000313" key="6">
    <source>
        <dbReference type="Proteomes" id="UP000199668"/>
    </source>
</evidence>
<dbReference type="CDD" id="cd19138">
    <property type="entry name" value="AKR_YeaE"/>
    <property type="match status" value="1"/>
</dbReference>
<accession>A0A1I4HUK6</accession>
<dbReference type="InterPro" id="IPR023210">
    <property type="entry name" value="NADP_OxRdtase_dom"/>
</dbReference>
<dbReference type="AlphaFoldDB" id="A0A1I4HUK6"/>
<organism evidence="5 6">
    <name type="scientific">Salibacterium qingdaonense</name>
    <dbReference type="NCBI Taxonomy" id="266892"/>
    <lineage>
        <taxon>Bacteria</taxon>
        <taxon>Bacillati</taxon>
        <taxon>Bacillota</taxon>
        <taxon>Bacilli</taxon>
        <taxon>Bacillales</taxon>
        <taxon>Bacillaceae</taxon>
    </lineage>
</organism>
<dbReference type="STRING" id="266892.SAMN04488054_10122"/>
<evidence type="ECO:0000259" key="4">
    <source>
        <dbReference type="Pfam" id="PF00248"/>
    </source>
</evidence>
<dbReference type="GO" id="GO:0016491">
    <property type="term" value="F:oxidoreductase activity"/>
    <property type="evidence" value="ECO:0007669"/>
    <property type="project" value="InterPro"/>
</dbReference>
<sequence length="295" mass="33163">MRNDAPDIRQDVERRTLTLPDETELPVVGQGTWHMGENPAQKKDEVRALQTGLDLGMTVMDTAEMYGNGGAEYIAGEAVQGRRDEVFLVSKALPGNAGGSRLIQACEESLKRMGTEYMDLYLLHWRGGFSLEETVEGMEKLKRDGKIRRWGVSNLDTDDMEELWEAESSEHCQTNQVLYHLGSRGIEYDLLPWMRNKRLPVMAYCPLAQGGLLRRKMLEHPDLQEIAAGHNASAMQIMLAWVIQAGDILAIPKAVQTQHVYDNAQAASIRLTDEECRTLEQAFPAPDRKQPLDIV</sequence>
<dbReference type="PANTHER" id="PTHR43638">
    <property type="entry name" value="OXIDOREDUCTASE, ALDO/KETO REDUCTASE FAMILY PROTEIN"/>
    <property type="match status" value="1"/>
</dbReference>
<feature type="binding site" evidence="2">
    <location>
        <position position="124"/>
    </location>
    <ligand>
        <name>substrate</name>
    </ligand>
</feature>
<dbReference type="PIRSF" id="PIRSF000097">
    <property type="entry name" value="AKR"/>
    <property type="match status" value="1"/>
</dbReference>